<dbReference type="PANTHER" id="PTHR30069:SF49">
    <property type="entry name" value="OUTER MEMBRANE PROTEIN C"/>
    <property type="match status" value="1"/>
</dbReference>
<dbReference type="Pfam" id="PF00593">
    <property type="entry name" value="TonB_dep_Rec_b-barrel"/>
    <property type="match status" value="1"/>
</dbReference>
<organism evidence="17 18">
    <name type="scientific">Ottowia testudinis</name>
    <dbReference type="NCBI Taxonomy" id="2816950"/>
    <lineage>
        <taxon>Bacteria</taxon>
        <taxon>Pseudomonadati</taxon>
        <taxon>Pseudomonadota</taxon>
        <taxon>Betaproteobacteria</taxon>
        <taxon>Burkholderiales</taxon>
        <taxon>Comamonadaceae</taxon>
        <taxon>Ottowia</taxon>
    </lineage>
</organism>
<dbReference type="RefSeq" id="WP_208008881.1">
    <property type="nucleotide sequence ID" value="NZ_CP071796.1"/>
</dbReference>
<feature type="domain" description="TonB-dependent receptor-like beta-barrel" evidence="15">
    <location>
        <begin position="275"/>
        <end position="700"/>
    </location>
</feature>
<keyword evidence="3 11" id="KW-0813">Transport</keyword>
<evidence type="ECO:0000256" key="4">
    <source>
        <dbReference type="ARBA" id="ARBA00022452"/>
    </source>
</evidence>
<evidence type="ECO:0000259" key="15">
    <source>
        <dbReference type="Pfam" id="PF00593"/>
    </source>
</evidence>
<dbReference type="KEGG" id="otd:J1M35_19235"/>
<evidence type="ECO:0000256" key="12">
    <source>
        <dbReference type="PROSITE-ProRule" id="PRU10144"/>
    </source>
</evidence>
<dbReference type="GO" id="GO:0044718">
    <property type="term" value="P:siderophore transmembrane transport"/>
    <property type="evidence" value="ECO:0007669"/>
    <property type="project" value="TreeGrafter"/>
</dbReference>
<feature type="short sequence motif" description="TonB C-terminal box" evidence="12">
    <location>
        <begin position="729"/>
        <end position="746"/>
    </location>
</feature>
<evidence type="ECO:0000256" key="2">
    <source>
        <dbReference type="ARBA" id="ARBA00009810"/>
    </source>
</evidence>
<dbReference type="SUPFAM" id="SSF56935">
    <property type="entry name" value="Porins"/>
    <property type="match status" value="1"/>
</dbReference>
<dbReference type="GO" id="GO:0009279">
    <property type="term" value="C:cell outer membrane"/>
    <property type="evidence" value="ECO:0007669"/>
    <property type="project" value="UniProtKB-SubCell"/>
</dbReference>
<comment type="similarity">
    <text evidence="2 11 13">Belongs to the TonB-dependent receptor family.</text>
</comment>
<evidence type="ECO:0000256" key="8">
    <source>
        <dbReference type="ARBA" id="ARBA00023136"/>
    </source>
</evidence>
<accession>A0A975CGH9</accession>
<evidence type="ECO:0000256" key="3">
    <source>
        <dbReference type="ARBA" id="ARBA00022448"/>
    </source>
</evidence>
<evidence type="ECO:0000313" key="18">
    <source>
        <dbReference type="Proteomes" id="UP000663903"/>
    </source>
</evidence>
<dbReference type="Gene3D" id="2.40.170.20">
    <property type="entry name" value="TonB-dependent receptor, beta-barrel domain"/>
    <property type="match status" value="1"/>
</dbReference>
<evidence type="ECO:0000256" key="13">
    <source>
        <dbReference type="RuleBase" id="RU003357"/>
    </source>
</evidence>
<keyword evidence="9 17" id="KW-0675">Receptor</keyword>
<dbReference type="Gene3D" id="2.170.130.10">
    <property type="entry name" value="TonB-dependent receptor, plug domain"/>
    <property type="match status" value="1"/>
</dbReference>
<evidence type="ECO:0000256" key="1">
    <source>
        <dbReference type="ARBA" id="ARBA00004571"/>
    </source>
</evidence>
<evidence type="ECO:0000256" key="6">
    <source>
        <dbReference type="ARBA" id="ARBA00022729"/>
    </source>
</evidence>
<evidence type="ECO:0000313" key="17">
    <source>
        <dbReference type="EMBL" id="QTD45129.1"/>
    </source>
</evidence>
<dbReference type="AlphaFoldDB" id="A0A975CGH9"/>
<dbReference type="InterPro" id="IPR037066">
    <property type="entry name" value="Plug_dom_sf"/>
</dbReference>
<keyword evidence="18" id="KW-1185">Reference proteome</keyword>
<keyword evidence="6 14" id="KW-0732">Signal</keyword>
<keyword evidence="4 11" id="KW-1134">Transmembrane beta strand</keyword>
<dbReference type="GO" id="GO:0015344">
    <property type="term" value="F:siderophore uptake transmembrane transporter activity"/>
    <property type="evidence" value="ECO:0007669"/>
    <property type="project" value="TreeGrafter"/>
</dbReference>
<reference evidence="17" key="1">
    <citation type="submission" date="2021-03" db="EMBL/GenBank/DDBJ databases">
        <title>Ottowia sp. 27C isolated from the cloaca of a Giant Asian pond turtle (Heosemys grandis).</title>
        <authorList>
            <person name="Spergser J."/>
            <person name="Busse H.-J."/>
        </authorList>
    </citation>
    <scope>NUCLEOTIDE SEQUENCE</scope>
    <source>
        <strain evidence="17">27C</strain>
    </source>
</reference>
<name>A0A975CGH9_9BURK</name>
<gene>
    <name evidence="17" type="ORF">J1M35_19235</name>
</gene>
<evidence type="ECO:0000256" key="10">
    <source>
        <dbReference type="ARBA" id="ARBA00023237"/>
    </source>
</evidence>
<evidence type="ECO:0000259" key="16">
    <source>
        <dbReference type="Pfam" id="PF07715"/>
    </source>
</evidence>
<evidence type="ECO:0000256" key="5">
    <source>
        <dbReference type="ARBA" id="ARBA00022692"/>
    </source>
</evidence>
<keyword evidence="8 11" id="KW-0472">Membrane</keyword>
<dbReference type="InterPro" id="IPR000531">
    <property type="entry name" value="Beta-barrel_TonB"/>
</dbReference>
<dbReference type="PROSITE" id="PS52016">
    <property type="entry name" value="TONB_DEPENDENT_REC_3"/>
    <property type="match status" value="1"/>
</dbReference>
<sequence length="746" mass="80140">MMSNHQGNRRISPKIQRLTPLAACLAALSVPALAQDASLPAVTVTAPRPPEAQASTLGASTLGADELLPRRAAGSDSAALLDGLPGVSLYGAGGISSLPVLRGLADERLRVLIDGMDAMPACPNHMNAPLSLIDPSQIGSVRVFAGITPVSVGGDSIGGTIQVEPAPPEFATADQPYLLKGSAGTFYRSNGAARGGNLSATFATQNISLRYSGAIARARNYTVGGAFKPVAPGTEGGAPLPGDEVGSSAYEARNHALSLALRRGDHQLRLAASLQDVPFEGFPNQRMDLTHNRNAQFSAHYSGQHDWGELQLRAWRQNVRHAMDMGPDRYRYGTGMPMLAKSTTAGAAAQANVLLGERDILRAGLEAQRHSLYDWWPGVGGAMGPNAFWNIDDGKRHKLDAFAEWERRWSPQWTAQIGLRVGRVMTDAGPVQGYNDGMLALWGADAAAFNAQNRRRTDTNLDFTALVRHQPSDTARYEFGYARKARAPSLYQRYAWSTQPMAALMNNFAGDGNGYIGHPNLKPEIAHTLSATGDWRAADKDGWQLQANAYVTQIENYIDARRCTFSQCSAANATAANSFVLLQYANQSARLVGFDVSGRLPLGTSSEWGRFALSGALNLVRGSNRQTGDGLYNLMPLNARLALEQRLGGWTGTVEWQGVAAKTRVSPVRNEMKTAGYGLLHLRGSYQWKATRLDFGVENLLNRLYYPPLGGAYLGQGASMTSAGIPWGTPVPGKGRSFYVALNVAF</sequence>
<feature type="chain" id="PRO_5037264269" evidence="14">
    <location>
        <begin position="35"/>
        <end position="746"/>
    </location>
</feature>
<keyword evidence="7 13" id="KW-0798">TonB box</keyword>
<dbReference type="InterPro" id="IPR039426">
    <property type="entry name" value="TonB-dep_rcpt-like"/>
</dbReference>
<evidence type="ECO:0000256" key="7">
    <source>
        <dbReference type="ARBA" id="ARBA00023077"/>
    </source>
</evidence>
<feature type="domain" description="TonB-dependent receptor plug" evidence="16">
    <location>
        <begin position="70"/>
        <end position="160"/>
    </location>
</feature>
<keyword evidence="5 11" id="KW-0812">Transmembrane</keyword>
<dbReference type="InterPro" id="IPR010917">
    <property type="entry name" value="TonB_rcpt_CS"/>
</dbReference>
<dbReference type="InterPro" id="IPR012910">
    <property type="entry name" value="Plug_dom"/>
</dbReference>
<dbReference type="InterPro" id="IPR036942">
    <property type="entry name" value="Beta-barrel_TonB_sf"/>
</dbReference>
<evidence type="ECO:0000256" key="14">
    <source>
        <dbReference type="SAM" id="SignalP"/>
    </source>
</evidence>
<dbReference type="PROSITE" id="PS01156">
    <property type="entry name" value="TONB_DEPENDENT_REC_2"/>
    <property type="match status" value="1"/>
</dbReference>
<keyword evidence="10 11" id="KW-0998">Cell outer membrane</keyword>
<dbReference type="PANTHER" id="PTHR30069">
    <property type="entry name" value="TONB-DEPENDENT OUTER MEMBRANE RECEPTOR"/>
    <property type="match status" value="1"/>
</dbReference>
<evidence type="ECO:0000256" key="11">
    <source>
        <dbReference type="PROSITE-ProRule" id="PRU01360"/>
    </source>
</evidence>
<proteinExistence type="inferred from homology"/>
<dbReference type="EMBL" id="CP071796">
    <property type="protein sequence ID" value="QTD45129.1"/>
    <property type="molecule type" value="Genomic_DNA"/>
</dbReference>
<protein>
    <submittedName>
        <fullName evidence="17">TonB-dependent receptor plug domain-containing protein</fullName>
    </submittedName>
</protein>
<evidence type="ECO:0000256" key="9">
    <source>
        <dbReference type="ARBA" id="ARBA00023170"/>
    </source>
</evidence>
<dbReference type="Pfam" id="PF07715">
    <property type="entry name" value="Plug"/>
    <property type="match status" value="1"/>
</dbReference>
<comment type="subcellular location">
    <subcellularLocation>
        <location evidence="1 11">Cell outer membrane</location>
        <topology evidence="1 11">Multi-pass membrane protein</topology>
    </subcellularLocation>
</comment>
<feature type="signal peptide" evidence="14">
    <location>
        <begin position="1"/>
        <end position="34"/>
    </location>
</feature>
<dbReference type="Proteomes" id="UP000663903">
    <property type="component" value="Chromosome"/>
</dbReference>